<dbReference type="InterPro" id="IPR035418">
    <property type="entry name" value="AraC-bd_2"/>
</dbReference>
<sequence length="313" mass="35139">MAASTWSTDTVGTSEGFSYWHEAVCQAVLNVSTEAPCAGFRASISGHSLDGLRFACFAADAHEIVRSRSHIARSVDEHYLVSFQIHGRSQISQADEAFILEPGEIAILDGQRPFRVSFPTQVQRVLAVMPRTLLERRAPWLRKGTIRKIGSDSPYADLARRHLLQLALREETPDTSEASLLTENLCNLLALATARDPGSSERLADIQHQQVLAFCQQHLADPNLAPAMVAAHCRISVRTVHLRFERIGQSFGRWVVENRLEACRRDLRDPLQSSCGISEIAYRWGFSDLSHFNRAFRNRFGMTPREWRASAEV</sequence>
<dbReference type="Gene3D" id="1.10.10.60">
    <property type="entry name" value="Homeodomain-like"/>
    <property type="match status" value="1"/>
</dbReference>
<dbReference type="InterPro" id="IPR020449">
    <property type="entry name" value="Tscrpt_reg_AraC-type_HTH"/>
</dbReference>
<evidence type="ECO:0000313" key="6">
    <source>
        <dbReference type="Proteomes" id="UP000704176"/>
    </source>
</evidence>
<accession>A0ABS7VRP1</accession>
<proteinExistence type="predicted"/>
<keyword evidence="6" id="KW-1185">Reference proteome</keyword>
<dbReference type="InterPro" id="IPR050204">
    <property type="entry name" value="AraC_XylS_family_regulators"/>
</dbReference>
<dbReference type="InterPro" id="IPR009057">
    <property type="entry name" value="Homeodomain-like_sf"/>
</dbReference>
<dbReference type="EMBL" id="JAIRBM010000016">
    <property type="protein sequence ID" value="MBZ6078223.1"/>
    <property type="molecule type" value="Genomic_DNA"/>
</dbReference>
<keyword evidence="1" id="KW-0805">Transcription regulation</keyword>
<name>A0ABS7VRP1_9HYPH</name>
<evidence type="ECO:0000259" key="4">
    <source>
        <dbReference type="PROSITE" id="PS01124"/>
    </source>
</evidence>
<dbReference type="PROSITE" id="PS01124">
    <property type="entry name" value="HTH_ARAC_FAMILY_2"/>
    <property type="match status" value="1"/>
</dbReference>
<gene>
    <name evidence="5" type="ORF">K9B37_18320</name>
</gene>
<keyword evidence="2" id="KW-0238">DNA-binding</keyword>
<evidence type="ECO:0000256" key="2">
    <source>
        <dbReference type="ARBA" id="ARBA00023125"/>
    </source>
</evidence>
<evidence type="ECO:0000256" key="1">
    <source>
        <dbReference type="ARBA" id="ARBA00023015"/>
    </source>
</evidence>
<dbReference type="PRINTS" id="PR00032">
    <property type="entry name" value="HTHARAC"/>
</dbReference>
<dbReference type="PANTHER" id="PTHR46796:SF6">
    <property type="entry name" value="ARAC SUBFAMILY"/>
    <property type="match status" value="1"/>
</dbReference>
<dbReference type="SMART" id="SM00342">
    <property type="entry name" value="HTH_ARAC"/>
    <property type="match status" value="1"/>
</dbReference>
<dbReference type="InterPro" id="IPR018060">
    <property type="entry name" value="HTH_AraC"/>
</dbReference>
<dbReference type="PANTHER" id="PTHR46796">
    <property type="entry name" value="HTH-TYPE TRANSCRIPTIONAL ACTIVATOR RHAS-RELATED"/>
    <property type="match status" value="1"/>
</dbReference>
<dbReference type="Proteomes" id="UP000704176">
    <property type="component" value="Unassembled WGS sequence"/>
</dbReference>
<dbReference type="Pfam" id="PF12833">
    <property type="entry name" value="HTH_18"/>
    <property type="match status" value="1"/>
</dbReference>
<feature type="domain" description="HTH araC/xylS-type" evidence="4">
    <location>
        <begin position="209"/>
        <end position="310"/>
    </location>
</feature>
<dbReference type="RefSeq" id="WP_224314975.1">
    <property type="nucleotide sequence ID" value="NZ_JAIRBM010000016.1"/>
</dbReference>
<reference evidence="5 6" key="1">
    <citation type="submission" date="2021-09" db="EMBL/GenBank/DDBJ databases">
        <title>The complete genome sequence of a new microorganism.</title>
        <authorList>
            <person name="Zi Z."/>
        </authorList>
    </citation>
    <scope>NUCLEOTIDE SEQUENCE [LARGE SCALE GENOMIC DNA]</scope>
    <source>
        <strain evidence="5 6">WGZ8</strain>
    </source>
</reference>
<dbReference type="SUPFAM" id="SSF46689">
    <property type="entry name" value="Homeodomain-like"/>
    <property type="match status" value="1"/>
</dbReference>
<keyword evidence="3" id="KW-0804">Transcription</keyword>
<dbReference type="Pfam" id="PF14525">
    <property type="entry name" value="AraC_binding_2"/>
    <property type="match status" value="1"/>
</dbReference>
<evidence type="ECO:0000256" key="3">
    <source>
        <dbReference type="ARBA" id="ARBA00023163"/>
    </source>
</evidence>
<protein>
    <submittedName>
        <fullName evidence="5">Helix-turn-helix domain-containing protein</fullName>
    </submittedName>
</protein>
<evidence type="ECO:0000313" key="5">
    <source>
        <dbReference type="EMBL" id="MBZ6078223.1"/>
    </source>
</evidence>
<organism evidence="5 6">
    <name type="scientific">Microvirga puerhi</name>
    <dbReference type="NCBI Taxonomy" id="2876078"/>
    <lineage>
        <taxon>Bacteria</taxon>
        <taxon>Pseudomonadati</taxon>
        <taxon>Pseudomonadota</taxon>
        <taxon>Alphaproteobacteria</taxon>
        <taxon>Hyphomicrobiales</taxon>
        <taxon>Methylobacteriaceae</taxon>
        <taxon>Microvirga</taxon>
    </lineage>
</organism>
<comment type="caution">
    <text evidence="5">The sequence shown here is derived from an EMBL/GenBank/DDBJ whole genome shotgun (WGS) entry which is preliminary data.</text>
</comment>